<sequence>MINKVNGEIEIGNVRVSPSTTLSSFSKSTLGISSKVLVKNNDYVTLQVDTNSQIGLNLSFSNNRLSTVTIYLKSPESSWSSWSKYEEHEKKSKHNKILYADLGLEPYRFSWGEVESISDSKSGGSYVLVKYRTK</sequence>
<keyword evidence="2" id="KW-1185">Reference proteome</keyword>
<dbReference type="EMBL" id="CP042910">
    <property type="protein sequence ID" value="QEG17348.1"/>
    <property type="molecule type" value="Genomic_DNA"/>
</dbReference>
<reference evidence="1 2" key="1">
    <citation type="submission" date="2019-08" db="EMBL/GenBank/DDBJ databases">
        <title>Deep-cultivation of Planctomycetes and their phenomic and genomic characterization uncovers novel biology.</title>
        <authorList>
            <person name="Wiegand S."/>
            <person name="Jogler M."/>
            <person name="Boedeker C."/>
            <person name="Pinto D."/>
            <person name="Vollmers J."/>
            <person name="Rivas-Marin E."/>
            <person name="Kohn T."/>
            <person name="Peeters S.H."/>
            <person name="Heuer A."/>
            <person name="Rast P."/>
            <person name="Oberbeckmann S."/>
            <person name="Bunk B."/>
            <person name="Jeske O."/>
            <person name="Meyerdierks A."/>
            <person name="Storesund J.E."/>
            <person name="Kallscheuer N."/>
            <person name="Luecker S."/>
            <person name="Lage O.M."/>
            <person name="Pohl T."/>
            <person name="Merkel B.J."/>
            <person name="Hornburger P."/>
            <person name="Mueller R.-W."/>
            <person name="Bruemmer F."/>
            <person name="Labrenz M."/>
            <person name="Spormann A.M."/>
            <person name="Op den Camp H."/>
            <person name="Overmann J."/>
            <person name="Amann R."/>
            <person name="Jetten M.S.M."/>
            <person name="Mascher T."/>
            <person name="Medema M.H."/>
            <person name="Devos D.P."/>
            <person name="Kaster A.-K."/>
            <person name="Ovreas L."/>
            <person name="Rohde M."/>
            <person name="Galperin M.Y."/>
            <person name="Jogler C."/>
        </authorList>
    </citation>
    <scope>NUCLEOTIDE SEQUENCE [LARGE SCALE GENOMIC DNA]</scope>
    <source>
        <strain evidence="1 2">DSM 8797</strain>
    </source>
</reference>
<accession>A0ABX5YP17</accession>
<protein>
    <submittedName>
        <fullName evidence="1">Uncharacterized protein</fullName>
    </submittedName>
</protein>
<organism evidence="1 2">
    <name type="scientific">Gimesia maris</name>
    <dbReference type="NCBI Taxonomy" id="122"/>
    <lineage>
        <taxon>Bacteria</taxon>
        <taxon>Pseudomonadati</taxon>
        <taxon>Planctomycetota</taxon>
        <taxon>Planctomycetia</taxon>
        <taxon>Planctomycetales</taxon>
        <taxon>Planctomycetaceae</taxon>
        <taxon>Gimesia</taxon>
    </lineage>
</organism>
<name>A0ABX5YP17_9PLAN</name>
<proteinExistence type="predicted"/>
<dbReference type="Proteomes" id="UP000322887">
    <property type="component" value="Chromosome"/>
</dbReference>
<evidence type="ECO:0000313" key="1">
    <source>
        <dbReference type="EMBL" id="QEG17348.1"/>
    </source>
</evidence>
<gene>
    <name evidence="1" type="ORF">GmarT_32280</name>
</gene>
<evidence type="ECO:0000313" key="2">
    <source>
        <dbReference type="Proteomes" id="UP000322887"/>
    </source>
</evidence>